<evidence type="ECO:0000313" key="9">
    <source>
        <dbReference type="EMBL" id="MDN0062884.1"/>
    </source>
</evidence>
<evidence type="ECO:0000256" key="7">
    <source>
        <dbReference type="ARBA" id="ARBA00023239"/>
    </source>
</evidence>
<dbReference type="EC" id="3.4.-.-" evidence="8"/>
<dbReference type="InterPro" id="IPR036590">
    <property type="entry name" value="SRAP-like"/>
</dbReference>
<evidence type="ECO:0000256" key="5">
    <source>
        <dbReference type="ARBA" id="ARBA00023124"/>
    </source>
</evidence>
<dbReference type="PANTHER" id="PTHR13604">
    <property type="entry name" value="DC12-RELATED"/>
    <property type="match status" value="1"/>
</dbReference>
<protein>
    <recommendedName>
        <fullName evidence="8">Abasic site processing protein</fullName>
        <ecNumber evidence="8">3.4.-.-</ecNumber>
    </recommendedName>
</protein>
<dbReference type="Gene3D" id="3.90.1680.10">
    <property type="entry name" value="SOS response associated peptidase-like"/>
    <property type="match status" value="1"/>
</dbReference>
<keyword evidence="7" id="KW-0456">Lyase</keyword>
<keyword evidence="6" id="KW-0238">DNA-binding</keyword>
<comment type="caution">
    <text evidence="9">The sequence shown here is derived from an EMBL/GenBank/DDBJ whole genome shotgun (WGS) entry which is preliminary data.</text>
</comment>
<evidence type="ECO:0000256" key="8">
    <source>
        <dbReference type="RuleBase" id="RU364100"/>
    </source>
</evidence>
<evidence type="ECO:0000256" key="3">
    <source>
        <dbReference type="ARBA" id="ARBA00022763"/>
    </source>
</evidence>
<evidence type="ECO:0000256" key="6">
    <source>
        <dbReference type="ARBA" id="ARBA00023125"/>
    </source>
</evidence>
<sequence>MCPLSFEEAQEVLASREETGRARVTADETFDPARDAWPGSMVPALVPNESGQLVAAKLIWGFDAPNGSRAVFNTRIETALAQLRDGRGMWAGAIARGRCLVPVRAFYEGHATERVKSERTGKPVRRQYRFLMPGAKAFLLAGVCQDGKLSIVTCEPNAAVAPVHNRMPLVLGPGESSIWLGPNFEMLADRSRVRLISEPER</sequence>
<dbReference type="PANTHER" id="PTHR13604:SF0">
    <property type="entry name" value="ABASIC SITE PROCESSING PROTEIN HMCES"/>
    <property type="match status" value="1"/>
</dbReference>
<evidence type="ECO:0000256" key="1">
    <source>
        <dbReference type="ARBA" id="ARBA00008136"/>
    </source>
</evidence>
<reference evidence="9" key="2">
    <citation type="submission" date="2024-05" db="EMBL/GenBank/DDBJ databases">
        <title>Identification and characterization of horizontal gene transfer across gut microbiota members of farm animals based on homology search.</title>
        <authorList>
            <person name="Schwarzerova J."/>
            <person name="Nykrynova M."/>
            <person name="Jureckova K."/>
            <person name="Cejkova D."/>
            <person name="Rychlik I."/>
        </authorList>
    </citation>
    <scope>NUCLEOTIDE SEQUENCE</scope>
    <source>
        <strain evidence="9">176_SSukc20</strain>
    </source>
</reference>
<name>A0ABT7XBV2_9ACTN</name>
<accession>A0ABT7XBV2</accession>
<keyword evidence="2 8" id="KW-0645">Protease</keyword>
<keyword evidence="3" id="KW-0227">DNA damage</keyword>
<proteinExistence type="inferred from homology"/>
<evidence type="ECO:0000256" key="2">
    <source>
        <dbReference type="ARBA" id="ARBA00022670"/>
    </source>
</evidence>
<comment type="similarity">
    <text evidence="1 8">Belongs to the SOS response-associated peptidase family.</text>
</comment>
<organism evidence="9 10">
    <name type="scientific">Collinsella ihumii</name>
    <dbReference type="NCBI Taxonomy" id="1720204"/>
    <lineage>
        <taxon>Bacteria</taxon>
        <taxon>Bacillati</taxon>
        <taxon>Actinomycetota</taxon>
        <taxon>Coriobacteriia</taxon>
        <taxon>Coriobacteriales</taxon>
        <taxon>Coriobacteriaceae</taxon>
        <taxon>Collinsella</taxon>
    </lineage>
</organism>
<gene>
    <name evidence="9" type="ORF">QVN30_00990</name>
</gene>
<keyword evidence="10" id="KW-1185">Reference proteome</keyword>
<keyword evidence="5" id="KW-0190">Covalent protein-DNA linkage</keyword>
<dbReference type="RefSeq" id="WP_289835257.1">
    <property type="nucleotide sequence ID" value="NZ_JAUEIQ010000001.1"/>
</dbReference>
<evidence type="ECO:0000256" key="4">
    <source>
        <dbReference type="ARBA" id="ARBA00022801"/>
    </source>
</evidence>
<dbReference type="EMBL" id="JAUEIQ010000001">
    <property type="protein sequence ID" value="MDN0062884.1"/>
    <property type="molecule type" value="Genomic_DNA"/>
</dbReference>
<dbReference type="SUPFAM" id="SSF143081">
    <property type="entry name" value="BB1717-like"/>
    <property type="match status" value="1"/>
</dbReference>
<reference evidence="9" key="1">
    <citation type="submission" date="2023-06" db="EMBL/GenBank/DDBJ databases">
        <authorList>
            <person name="Zeman M."/>
            <person name="Kubasova T."/>
            <person name="Jahodarova E."/>
            <person name="Nykrynova M."/>
            <person name="Rychlik I."/>
        </authorList>
    </citation>
    <scope>NUCLEOTIDE SEQUENCE</scope>
    <source>
        <strain evidence="9">176_SSukc20</strain>
    </source>
</reference>
<dbReference type="InterPro" id="IPR003738">
    <property type="entry name" value="SRAP"/>
</dbReference>
<dbReference type="Pfam" id="PF02586">
    <property type="entry name" value="SRAP"/>
    <property type="match status" value="1"/>
</dbReference>
<keyword evidence="4 8" id="KW-0378">Hydrolase</keyword>
<dbReference type="Proteomes" id="UP001168435">
    <property type="component" value="Unassembled WGS sequence"/>
</dbReference>
<evidence type="ECO:0000313" key="10">
    <source>
        <dbReference type="Proteomes" id="UP001168435"/>
    </source>
</evidence>